<dbReference type="OrthoDB" id="9803233at2"/>
<dbReference type="Gene3D" id="3.40.630.30">
    <property type="match status" value="1"/>
</dbReference>
<dbReference type="Proteomes" id="UP000276443">
    <property type="component" value="Unassembled WGS sequence"/>
</dbReference>
<keyword evidence="1 3" id="KW-0808">Transferase</keyword>
<evidence type="ECO:0000313" key="4">
    <source>
        <dbReference type="Proteomes" id="UP000276443"/>
    </source>
</evidence>
<name>A0A3N5BDA4_9BACI</name>
<organism evidence="3 4">
    <name type="scientific">Aquisalibacillus elongatus</name>
    <dbReference type="NCBI Taxonomy" id="485577"/>
    <lineage>
        <taxon>Bacteria</taxon>
        <taxon>Bacillati</taxon>
        <taxon>Bacillota</taxon>
        <taxon>Bacilli</taxon>
        <taxon>Bacillales</taxon>
        <taxon>Bacillaceae</taxon>
        <taxon>Aquisalibacillus</taxon>
    </lineage>
</organism>
<dbReference type="PROSITE" id="PS51186">
    <property type="entry name" value="GNAT"/>
    <property type="match status" value="1"/>
</dbReference>
<accession>A0A3N5BDA4</accession>
<protein>
    <submittedName>
        <fullName evidence="3">Acetyltransferase (GNAT) family protein</fullName>
    </submittedName>
</protein>
<dbReference type="GO" id="GO:0008080">
    <property type="term" value="F:N-acetyltransferase activity"/>
    <property type="evidence" value="ECO:0007669"/>
    <property type="project" value="InterPro"/>
</dbReference>
<dbReference type="SUPFAM" id="SSF55729">
    <property type="entry name" value="Acyl-CoA N-acyltransferases (Nat)"/>
    <property type="match status" value="1"/>
</dbReference>
<dbReference type="InterPro" id="IPR016181">
    <property type="entry name" value="Acyl_CoA_acyltransferase"/>
</dbReference>
<dbReference type="Pfam" id="PF00583">
    <property type="entry name" value="Acetyltransf_1"/>
    <property type="match status" value="1"/>
</dbReference>
<feature type="domain" description="N-acetyltransferase" evidence="2">
    <location>
        <begin position="4"/>
        <end position="172"/>
    </location>
</feature>
<evidence type="ECO:0000313" key="3">
    <source>
        <dbReference type="EMBL" id="RPF53320.1"/>
    </source>
</evidence>
<dbReference type="EMBL" id="RKRF01000009">
    <property type="protein sequence ID" value="RPF53320.1"/>
    <property type="molecule type" value="Genomic_DNA"/>
</dbReference>
<sequence length="172" mass="19232">MNQIVLRDAAQDEIPMVRKQRLQAYQEYTSILNSFHWEALSGTLSSDADLETEVDVIIAETTEGIILGSVVLFPAKTMAYGDWTDALDYPEIRMLAVNPEARGKGIGKKLVNECVRRTKEKGFTKIGLHTGSFMTNAMKLYEGMGFKRTPEYDFEPANDGIIVQAYVLDLSS</sequence>
<reference evidence="3 4" key="1">
    <citation type="submission" date="2018-11" db="EMBL/GenBank/DDBJ databases">
        <title>Genomic Encyclopedia of Type Strains, Phase IV (KMG-IV): sequencing the most valuable type-strain genomes for metagenomic binning, comparative biology and taxonomic classification.</title>
        <authorList>
            <person name="Goeker M."/>
        </authorList>
    </citation>
    <scope>NUCLEOTIDE SEQUENCE [LARGE SCALE GENOMIC DNA]</scope>
    <source>
        <strain evidence="3 4">DSM 18090</strain>
    </source>
</reference>
<gene>
    <name evidence="3" type="ORF">EDC24_1817</name>
</gene>
<evidence type="ECO:0000256" key="1">
    <source>
        <dbReference type="ARBA" id="ARBA00022679"/>
    </source>
</evidence>
<dbReference type="InterPro" id="IPR050769">
    <property type="entry name" value="NAT_camello-type"/>
</dbReference>
<proteinExistence type="predicted"/>
<dbReference type="PANTHER" id="PTHR13947:SF37">
    <property type="entry name" value="LD18367P"/>
    <property type="match status" value="1"/>
</dbReference>
<dbReference type="InterPro" id="IPR000182">
    <property type="entry name" value="GNAT_dom"/>
</dbReference>
<dbReference type="AlphaFoldDB" id="A0A3N5BDA4"/>
<evidence type="ECO:0000259" key="2">
    <source>
        <dbReference type="PROSITE" id="PS51186"/>
    </source>
</evidence>
<comment type="caution">
    <text evidence="3">The sequence shown here is derived from an EMBL/GenBank/DDBJ whole genome shotgun (WGS) entry which is preliminary data.</text>
</comment>
<keyword evidence="4" id="KW-1185">Reference proteome</keyword>
<dbReference type="PANTHER" id="PTHR13947">
    <property type="entry name" value="GNAT FAMILY N-ACETYLTRANSFERASE"/>
    <property type="match status" value="1"/>
</dbReference>
<dbReference type="CDD" id="cd04301">
    <property type="entry name" value="NAT_SF"/>
    <property type="match status" value="1"/>
</dbReference>